<name>A0A248KFZ4_SALBN</name>
<proteinExistence type="predicted"/>
<dbReference type="EMBL" id="CP022120">
    <property type="protein sequence ID" value="ASG56750.1"/>
    <property type="molecule type" value="Genomic_DNA"/>
</dbReference>
<dbReference type="AlphaFoldDB" id="A0A248KFZ4"/>
<accession>A0A248KFZ4</accession>
<protein>
    <submittedName>
        <fullName evidence="1">Uncharacterized protein</fullName>
    </submittedName>
</protein>
<gene>
    <name evidence="1" type="ORF">LFZ56_09255</name>
</gene>
<sequence length="38" mass="4119">MTDLTPAFITHLCHKLENLASSSILKGQGDLTCINANF</sequence>
<keyword evidence="2" id="KW-1185">Reference proteome</keyword>
<organism evidence="1 2">
    <name type="scientific">Salmonella bongori serovar 66:z41:- str. SA19983605</name>
    <dbReference type="NCBI Taxonomy" id="1243617"/>
    <lineage>
        <taxon>Bacteria</taxon>
        <taxon>Pseudomonadati</taxon>
        <taxon>Pseudomonadota</taxon>
        <taxon>Gammaproteobacteria</taxon>
        <taxon>Enterobacterales</taxon>
        <taxon>Enterobacteriaceae</taxon>
        <taxon>Salmonella</taxon>
    </lineage>
</organism>
<evidence type="ECO:0000313" key="1">
    <source>
        <dbReference type="EMBL" id="ASG56750.1"/>
    </source>
</evidence>
<dbReference type="Proteomes" id="UP000197991">
    <property type="component" value="Chromosome"/>
</dbReference>
<evidence type="ECO:0000313" key="2">
    <source>
        <dbReference type="Proteomes" id="UP000197991"/>
    </source>
</evidence>
<reference evidence="1 2" key="1">
    <citation type="submission" date="2017-06" db="EMBL/GenBank/DDBJ databases">
        <title>Salmonella reference genomes for public health.</title>
        <authorList>
            <person name="Robertson J."/>
            <person name="Yoshida C."/>
            <person name="Gurnik S."/>
            <person name="Nash J."/>
        </authorList>
    </citation>
    <scope>NUCLEOTIDE SEQUENCE [LARGE SCALE GENOMIC DNA]</scope>
    <source>
        <strain evidence="1 2">SA19983605</strain>
    </source>
</reference>